<keyword evidence="3" id="KW-1185">Reference proteome</keyword>
<proteinExistence type="predicted"/>
<evidence type="ECO:0000313" key="3">
    <source>
        <dbReference type="Proteomes" id="UP000075714"/>
    </source>
</evidence>
<feature type="transmembrane region" description="Helical" evidence="1">
    <location>
        <begin position="72"/>
        <end position="94"/>
    </location>
</feature>
<gene>
    <name evidence="2" type="ORF">GPECTOR_80g165</name>
</gene>
<comment type="caution">
    <text evidence="2">The sequence shown here is derived from an EMBL/GenBank/DDBJ whole genome shotgun (WGS) entry which is preliminary data.</text>
</comment>
<keyword evidence="1" id="KW-0472">Membrane</keyword>
<dbReference type="EMBL" id="LSYV01000081">
    <property type="protein sequence ID" value="KXZ43805.1"/>
    <property type="molecule type" value="Genomic_DNA"/>
</dbReference>
<reference evidence="3" key="1">
    <citation type="journal article" date="2016" name="Nat. Commun.">
        <title>The Gonium pectorale genome demonstrates co-option of cell cycle regulation during the evolution of multicellularity.</title>
        <authorList>
            <person name="Hanschen E.R."/>
            <person name="Marriage T.N."/>
            <person name="Ferris P.J."/>
            <person name="Hamaji T."/>
            <person name="Toyoda A."/>
            <person name="Fujiyama A."/>
            <person name="Neme R."/>
            <person name="Noguchi H."/>
            <person name="Minakuchi Y."/>
            <person name="Suzuki M."/>
            <person name="Kawai-Toyooka H."/>
            <person name="Smith D.R."/>
            <person name="Sparks H."/>
            <person name="Anderson J."/>
            <person name="Bakaric R."/>
            <person name="Luria V."/>
            <person name="Karger A."/>
            <person name="Kirschner M.W."/>
            <person name="Durand P.M."/>
            <person name="Michod R.E."/>
            <person name="Nozaki H."/>
            <person name="Olson B.J."/>
        </authorList>
    </citation>
    <scope>NUCLEOTIDE SEQUENCE [LARGE SCALE GENOMIC DNA]</scope>
    <source>
        <strain evidence="3">NIES-2863</strain>
    </source>
</reference>
<dbReference type="AlphaFoldDB" id="A0A150G2R7"/>
<accession>A0A150G2R7</accession>
<keyword evidence="1" id="KW-1133">Transmembrane helix</keyword>
<evidence type="ECO:0000313" key="2">
    <source>
        <dbReference type="EMBL" id="KXZ43805.1"/>
    </source>
</evidence>
<dbReference type="Proteomes" id="UP000075714">
    <property type="component" value="Unassembled WGS sequence"/>
</dbReference>
<protein>
    <submittedName>
        <fullName evidence="2">Uncharacterized protein</fullName>
    </submittedName>
</protein>
<organism evidence="2 3">
    <name type="scientific">Gonium pectorale</name>
    <name type="common">Green alga</name>
    <dbReference type="NCBI Taxonomy" id="33097"/>
    <lineage>
        <taxon>Eukaryota</taxon>
        <taxon>Viridiplantae</taxon>
        <taxon>Chlorophyta</taxon>
        <taxon>core chlorophytes</taxon>
        <taxon>Chlorophyceae</taxon>
        <taxon>CS clade</taxon>
        <taxon>Chlamydomonadales</taxon>
        <taxon>Volvocaceae</taxon>
        <taxon>Gonium</taxon>
    </lineage>
</organism>
<evidence type="ECO:0000256" key="1">
    <source>
        <dbReference type="SAM" id="Phobius"/>
    </source>
</evidence>
<sequence length="523" mass="54224">MQASTASLSVGLTDLVLLECSRRHDSPLSPPICARLSSLLRSHLLQAAGRQLALVVDHLADLEPGQWAGGWIITYAVSVVNLICFLILAAIGFFPDALTSRGREPQLSASFLELLAALEDSWVLEHVGRTLLLLAPQAELQLGDCYGPFVMMVSCLSHMCIQCTAAAAATATATAAAATAASTAAATASTTASSTATVASRLRHLLSGRCLRHAVLASGVVGLCAADGGPDYGLPGGLRAGLQRELNALETADMAVRSVLLLLRAQTVEPPQQGRSGGLAFAPRAGAAALQRLQLQPGTGGGVDDLAVSVVESLLAAMQLLPSSPPASSQEHWLADRESWWQLAGGACAAASWLPPSWLEALGELLAVGLLDTCDNGSADPSDLPPAPAPKVAAALRGGALACLERLMRCAGREPQGPHADVLRVLVLSRKGHLWRCLAPLLAYGDPHRAAALVATVGKLLRLVAAQGPGALRQKLHAKSNWDHIVAESDMVTDAAVAHGPLVRVLAVEAEGLWGRGGSVRCT</sequence>
<keyword evidence="1" id="KW-0812">Transmembrane</keyword>
<name>A0A150G2R7_GONPE</name>